<dbReference type="InterPro" id="IPR036770">
    <property type="entry name" value="Ankyrin_rpt-contain_sf"/>
</dbReference>
<dbReference type="STRING" id="6293.A0A1I8EQ08"/>
<organism evidence="4">
    <name type="scientific">Wuchereria bancrofti</name>
    <dbReference type="NCBI Taxonomy" id="6293"/>
    <lineage>
        <taxon>Eukaryota</taxon>
        <taxon>Metazoa</taxon>
        <taxon>Ecdysozoa</taxon>
        <taxon>Nematoda</taxon>
        <taxon>Chromadorea</taxon>
        <taxon>Rhabditida</taxon>
        <taxon>Spirurina</taxon>
        <taxon>Spiruromorpha</taxon>
        <taxon>Filarioidea</taxon>
        <taxon>Onchocercidae</taxon>
        <taxon>Wuchereria</taxon>
    </lineage>
</organism>
<feature type="repeat" description="ANK" evidence="3">
    <location>
        <begin position="1"/>
        <end position="17"/>
    </location>
</feature>
<sequence length="376" mass="42736">MVKILLEDGADTNVNDHWNFTPLHKAVTWGKLRFLNKLWSRTIQIVLCIKADACGLLLQHGASAWSENSDDLEVDLFLLLAGDYRKNELLEAAKNGDEESLLSCLTSFNINCHAVTGRKIRTEISAKKLAEDSLFKIDIFFIAKSDLISHLPRYCISYNQHRCTWLAVIIEYEQLKFCWKRVPMFRLSLLPFHNASSFGHLGVVNLLLKQVLIRKLKICGIAHRFMNLQAIKLPNYMHLCLKVTPLHAVANSAHQRRKVIAEMLLKTGCPEQRHILVNGSSALQIVTKLRSYDVLEVLISQRVNISEPSSRGKTTLHIAAQKGDFDLCNEGMDIYFRQLLNYGLPTDLKDNEQKTAADVAGNIEIRDLINCWSLEK</sequence>
<evidence type="ECO:0000256" key="2">
    <source>
        <dbReference type="ARBA" id="ARBA00023043"/>
    </source>
</evidence>
<keyword evidence="2 3" id="KW-0040">ANK repeat</keyword>
<evidence type="ECO:0008006" key="5">
    <source>
        <dbReference type="Google" id="ProtNLM"/>
    </source>
</evidence>
<evidence type="ECO:0000313" key="4">
    <source>
        <dbReference type="WBParaSite" id="maker-PairedContig_3998-snap-gene-0.21-mRNA-1"/>
    </source>
</evidence>
<reference evidence="4" key="1">
    <citation type="submission" date="2016-11" db="UniProtKB">
        <authorList>
            <consortium name="WormBaseParasite"/>
        </authorList>
    </citation>
    <scope>IDENTIFICATION</scope>
    <source>
        <strain evidence="4">pt0022</strain>
    </source>
</reference>
<dbReference type="Gene3D" id="1.25.40.20">
    <property type="entry name" value="Ankyrin repeat-containing domain"/>
    <property type="match status" value="2"/>
</dbReference>
<dbReference type="SUPFAM" id="SSF48403">
    <property type="entry name" value="Ankyrin repeat"/>
    <property type="match status" value="1"/>
</dbReference>
<dbReference type="PROSITE" id="PS50088">
    <property type="entry name" value="ANK_REPEAT"/>
    <property type="match status" value="2"/>
</dbReference>
<dbReference type="SMART" id="SM00248">
    <property type="entry name" value="ANK"/>
    <property type="match status" value="6"/>
</dbReference>
<dbReference type="AlphaFoldDB" id="A0A1I8EQ08"/>
<evidence type="ECO:0000256" key="1">
    <source>
        <dbReference type="ARBA" id="ARBA00022737"/>
    </source>
</evidence>
<evidence type="ECO:0000256" key="3">
    <source>
        <dbReference type="PROSITE-ProRule" id="PRU00023"/>
    </source>
</evidence>
<accession>A0A1I8EQ08</accession>
<feature type="repeat" description="ANK" evidence="3">
    <location>
        <begin position="311"/>
        <end position="351"/>
    </location>
</feature>
<dbReference type="PANTHER" id="PTHR24198">
    <property type="entry name" value="ANKYRIN REPEAT AND PROTEIN KINASE DOMAIN-CONTAINING PROTEIN"/>
    <property type="match status" value="1"/>
</dbReference>
<dbReference type="WBParaSite" id="maker-PairedContig_3998-snap-gene-0.21-mRNA-1">
    <property type="protein sequence ID" value="maker-PairedContig_3998-snap-gene-0.21-mRNA-1"/>
    <property type="gene ID" value="maker-PairedContig_3998-snap-gene-0.21"/>
</dbReference>
<dbReference type="PANTHER" id="PTHR24198:SF165">
    <property type="entry name" value="ANKYRIN REPEAT-CONTAINING PROTEIN-RELATED"/>
    <property type="match status" value="1"/>
</dbReference>
<keyword evidence="1" id="KW-0677">Repeat</keyword>
<proteinExistence type="predicted"/>
<protein>
    <recommendedName>
        <fullName evidence="5">ANK_REP_REGION domain-containing protein</fullName>
    </recommendedName>
</protein>
<dbReference type="InterPro" id="IPR002110">
    <property type="entry name" value="Ankyrin_rpt"/>
</dbReference>
<name>A0A1I8EQ08_WUCBA</name>